<keyword evidence="5 8" id="KW-0560">Oxidoreductase</keyword>
<dbReference type="EMBL" id="JAGINU010000001">
    <property type="protein sequence ID" value="MBP2365192.1"/>
    <property type="molecule type" value="Genomic_DNA"/>
</dbReference>
<feature type="domain" description="Acyl-CoA dehydrogenase/oxidase C-terminal" evidence="6">
    <location>
        <begin position="211"/>
        <end position="328"/>
    </location>
</feature>
<dbReference type="PANTHER" id="PTHR43884:SF20">
    <property type="entry name" value="ACYL-COA DEHYDROGENASE FADE28"/>
    <property type="match status" value="1"/>
</dbReference>
<dbReference type="Pfam" id="PF02771">
    <property type="entry name" value="Acyl-CoA_dh_N"/>
    <property type="match status" value="1"/>
</dbReference>
<gene>
    <name evidence="8" type="ORF">JOF36_000888</name>
</gene>
<feature type="domain" description="Acyl-CoA dehydrogenase/oxidase N-terminal" evidence="7">
    <location>
        <begin position="2"/>
        <end position="93"/>
    </location>
</feature>
<dbReference type="InterPro" id="IPR013786">
    <property type="entry name" value="AcylCoA_DH/ox_N"/>
</dbReference>
<dbReference type="RefSeq" id="WP_210025131.1">
    <property type="nucleotide sequence ID" value="NZ_JAGINU010000001.1"/>
</dbReference>
<reference evidence="8 9" key="1">
    <citation type="submission" date="2021-03" db="EMBL/GenBank/DDBJ databases">
        <title>Sequencing the genomes of 1000 actinobacteria strains.</title>
        <authorList>
            <person name="Klenk H.-P."/>
        </authorList>
    </citation>
    <scope>NUCLEOTIDE SEQUENCE [LARGE SCALE GENOMIC DNA]</scope>
    <source>
        <strain evidence="8 9">DSM 45256</strain>
    </source>
</reference>
<evidence type="ECO:0000256" key="2">
    <source>
        <dbReference type="ARBA" id="ARBA00009347"/>
    </source>
</evidence>
<keyword evidence="9" id="KW-1185">Reference proteome</keyword>
<dbReference type="Gene3D" id="1.20.140.10">
    <property type="entry name" value="Butyryl-CoA Dehydrogenase, subunit A, domain 3"/>
    <property type="match status" value="1"/>
</dbReference>
<dbReference type="Gene3D" id="1.10.540.10">
    <property type="entry name" value="Acyl-CoA dehydrogenase/oxidase, N-terminal domain"/>
    <property type="match status" value="1"/>
</dbReference>
<comment type="caution">
    <text evidence="8">The sequence shown here is derived from an EMBL/GenBank/DDBJ whole genome shotgun (WGS) entry which is preliminary data.</text>
</comment>
<evidence type="ECO:0000256" key="3">
    <source>
        <dbReference type="ARBA" id="ARBA00022630"/>
    </source>
</evidence>
<comment type="cofactor">
    <cofactor evidence="1">
        <name>FAD</name>
        <dbReference type="ChEBI" id="CHEBI:57692"/>
    </cofactor>
</comment>
<evidence type="ECO:0000259" key="6">
    <source>
        <dbReference type="Pfam" id="PF00441"/>
    </source>
</evidence>
<organism evidence="8 9">
    <name type="scientific">Pseudonocardia parietis</name>
    <dbReference type="NCBI Taxonomy" id="570936"/>
    <lineage>
        <taxon>Bacteria</taxon>
        <taxon>Bacillati</taxon>
        <taxon>Actinomycetota</taxon>
        <taxon>Actinomycetes</taxon>
        <taxon>Pseudonocardiales</taxon>
        <taxon>Pseudonocardiaceae</taxon>
        <taxon>Pseudonocardia</taxon>
    </lineage>
</organism>
<proteinExistence type="inferred from homology"/>
<dbReference type="InterPro" id="IPR009075">
    <property type="entry name" value="AcylCo_DH/oxidase_C"/>
</dbReference>
<name>A0ABS4VMQ9_9PSEU</name>
<dbReference type="Proteomes" id="UP001519295">
    <property type="component" value="Unassembled WGS sequence"/>
</dbReference>
<dbReference type="EC" id="1.3.8.7" evidence="8"/>
<evidence type="ECO:0000259" key="7">
    <source>
        <dbReference type="Pfam" id="PF02771"/>
    </source>
</evidence>
<evidence type="ECO:0000256" key="4">
    <source>
        <dbReference type="ARBA" id="ARBA00022827"/>
    </source>
</evidence>
<evidence type="ECO:0000256" key="5">
    <source>
        <dbReference type="ARBA" id="ARBA00023002"/>
    </source>
</evidence>
<keyword evidence="3" id="KW-0285">Flavoprotein</keyword>
<comment type="similarity">
    <text evidence="2">Belongs to the acyl-CoA dehydrogenase family.</text>
</comment>
<accession>A0ABS4VMQ9</accession>
<dbReference type="InterPro" id="IPR036250">
    <property type="entry name" value="AcylCo_DH-like_C"/>
</dbReference>
<evidence type="ECO:0000313" key="8">
    <source>
        <dbReference type="EMBL" id="MBP2365192.1"/>
    </source>
</evidence>
<keyword evidence="4" id="KW-0274">FAD</keyword>
<evidence type="ECO:0000256" key="1">
    <source>
        <dbReference type="ARBA" id="ARBA00001974"/>
    </source>
</evidence>
<dbReference type="SUPFAM" id="SSF47203">
    <property type="entry name" value="Acyl-CoA dehydrogenase C-terminal domain-like"/>
    <property type="match status" value="1"/>
</dbReference>
<dbReference type="InterPro" id="IPR009100">
    <property type="entry name" value="AcylCoA_DH/oxidase_NM_dom_sf"/>
</dbReference>
<sequence>MNEHALLHSTVSAILDEHIASARDEAARDGWSSRLWQLLEEAGFTLLSVPEAAGGTGGGLRDLAVVAQACGYLAAPVPLTENVLAGWALAAAGLAVPRGPLTFVSTPSAASAPPASNGAQSHRVTGQLDTVPWARAARSVVLITAVPGTPERTALAVIDPNDCVVLPDANLADEPRDTLLLPPSGVELTPLPADGLIPSSARLRGALARTLLMTGALRRVLDLTVRYAGEREQFGRPIGQFQAVQQQLAALAGAVEQAQAITDLAVEALEQGERANEAIMAAKTCAGQAAAVAIAVGHQVHGAIGFTTEHELHLHTRRLMAWRDEDGSDSDWSAQLGVWAGGAGPDGLWELLTSHPPVGVAR</sequence>
<dbReference type="GO" id="GO:0070991">
    <property type="term" value="F:medium-chain fatty acyl-CoA dehydrogenase activity"/>
    <property type="evidence" value="ECO:0007669"/>
    <property type="project" value="UniProtKB-EC"/>
</dbReference>
<evidence type="ECO:0000313" key="9">
    <source>
        <dbReference type="Proteomes" id="UP001519295"/>
    </source>
</evidence>
<dbReference type="Pfam" id="PF00441">
    <property type="entry name" value="Acyl-CoA_dh_1"/>
    <property type="match status" value="1"/>
</dbReference>
<dbReference type="SUPFAM" id="SSF56645">
    <property type="entry name" value="Acyl-CoA dehydrogenase NM domain-like"/>
    <property type="match status" value="1"/>
</dbReference>
<protein>
    <submittedName>
        <fullName evidence="8">Acyl-CoA dehydrogenase</fullName>
        <ecNumber evidence="8">1.3.8.7</ecNumber>
    </submittedName>
</protein>
<dbReference type="InterPro" id="IPR037069">
    <property type="entry name" value="AcylCoA_DH/ox_N_sf"/>
</dbReference>
<dbReference type="PANTHER" id="PTHR43884">
    <property type="entry name" value="ACYL-COA DEHYDROGENASE"/>
    <property type="match status" value="1"/>
</dbReference>